<name>A0A480B5S3_9FIRM</name>
<accession>A0A480B5S3</accession>
<sequence length="67" mass="7742">MATLMQKDVLLEGVSQALGYIYSVDFDSEEVDVLLGMRKTIYRSEPEELDFDVMITYIKNVIEKYKG</sequence>
<evidence type="ECO:0000313" key="2">
    <source>
        <dbReference type="Proteomes" id="UP000300381"/>
    </source>
</evidence>
<organism evidence="1 2">
    <name type="scientific">Veillonella tobetsuensis</name>
    <dbReference type="NCBI Taxonomy" id="1110546"/>
    <lineage>
        <taxon>Bacteria</taxon>
        <taxon>Bacillati</taxon>
        <taxon>Bacillota</taxon>
        <taxon>Negativicutes</taxon>
        <taxon>Veillonellales</taxon>
        <taxon>Veillonellaceae</taxon>
        <taxon>Veillonella</taxon>
    </lineage>
</organism>
<reference evidence="1 2" key="1">
    <citation type="submission" date="2019-03" db="EMBL/GenBank/DDBJ databases">
        <title>Draft genome sequences of two Veillonella tobetsuensis clinical isolates from intraoperative bronchial fluids of elderly patients with pulmonary carcinoma.</title>
        <authorList>
            <person name="Akiyama T."/>
        </authorList>
    </citation>
    <scope>NUCLEOTIDE SEQUENCE [LARGE SCALE GENOMIC DNA]</scope>
    <source>
        <strain evidence="1 2">PAGU 1578</strain>
    </source>
</reference>
<evidence type="ECO:0000313" key="1">
    <source>
        <dbReference type="EMBL" id="GCL67637.1"/>
    </source>
</evidence>
<dbReference type="AlphaFoldDB" id="A0A480B5S3"/>
<protein>
    <submittedName>
        <fullName evidence="1">Uncharacterized protein</fullName>
    </submittedName>
</protein>
<gene>
    <name evidence="1" type="ORF">PAGU1578_12580</name>
</gene>
<dbReference type="Proteomes" id="UP000300381">
    <property type="component" value="Unassembled WGS sequence"/>
</dbReference>
<proteinExistence type="predicted"/>
<dbReference type="RefSeq" id="WP_137660950.1">
    <property type="nucleotide sequence ID" value="NZ_BJCQ01000027.1"/>
</dbReference>
<dbReference type="EMBL" id="BJCQ01000027">
    <property type="protein sequence ID" value="GCL67637.1"/>
    <property type="molecule type" value="Genomic_DNA"/>
</dbReference>
<comment type="caution">
    <text evidence="1">The sequence shown here is derived from an EMBL/GenBank/DDBJ whole genome shotgun (WGS) entry which is preliminary data.</text>
</comment>